<dbReference type="Proteomes" id="UP000005239">
    <property type="component" value="Unassembled WGS sequence"/>
</dbReference>
<gene>
    <name evidence="1" type="primary">WBGene00276040</name>
</gene>
<sequence length="70" mass="8068">MSPLRLICLFLLALCQLSAAYKWGFAEVVPPNRFDDDSDPAPLDMAKRFRVKYVRDLGRLQQRAVGWGER</sequence>
<reference evidence="2" key="1">
    <citation type="journal article" date="2008" name="Nat. Genet.">
        <title>The Pristionchus pacificus genome provides a unique perspective on nematode lifestyle and parasitism.</title>
        <authorList>
            <person name="Dieterich C."/>
            <person name="Clifton S.W."/>
            <person name="Schuster L.N."/>
            <person name="Chinwalla A."/>
            <person name="Delehaunty K."/>
            <person name="Dinkelacker I."/>
            <person name="Fulton L."/>
            <person name="Fulton R."/>
            <person name="Godfrey J."/>
            <person name="Minx P."/>
            <person name="Mitreva M."/>
            <person name="Roeseler W."/>
            <person name="Tian H."/>
            <person name="Witte H."/>
            <person name="Yang S.P."/>
            <person name="Wilson R.K."/>
            <person name="Sommer R.J."/>
        </authorList>
    </citation>
    <scope>NUCLEOTIDE SEQUENCE [LARGE SCALE GENOMIC DNA]</scope>
    <source>
        <strain evidence="2">PS312</strain>
    </source>
</reference>
<dbReference type="AlphaFoldDB" id="A0A2A6BBS2"/>
<accession>A0A8R1UPT6</accession>
<keyword evidence="2" id="KW-1185">Reference proteome</keyword>
<reference evidence="1" key="2">
    <citation type="submission" date="2022-06" db="UniProtKB">
        <authorList>
            <consortium name="EnsemblMetazoa"/>
        </authorList>
    </citation>
    <scope>IDENTIFICATION</scope>
    <source>
        <strain evidence="1">PS312</strain>
    </source>
</reference>
<protein>
    <submittedName>
        <fullName evidence="1">Uncharacterized protein</fullName>
    </submittedName>
</protein>
<evidence type="ECO:0000313" key="1">
    <source>
        <dbReference type="EnsemblMetazoa" id="PPA37671.1"/>
    </source>
</evidence>
<name>A0A2A6BBS2_PRIPA</name>
<proteinExistence type="predicted"/>
<evidence type="ECO:0000313" key="2">
    <source>
        <dbReference type="Proteomes" id="UP000005239"/>
    </source>
</evidence>
<organism evidence="1 2">
    <name type="scientific">Pristionchus pacificus</name>
    <name type="common">Parasitic nematode worm</name>
    <dbReference type="NCBI Taxonomy" id="54126"/>
    <lineage>
        <taxon>Eukaryota</taxon>
        <taxon>Metazoa</taxon>
        <taxon>Ecdysozoa</taxon>
        <taxon>Nematoda</taxon>
        <taxon>Chromadorea</taxon>
        <taxon>Rhabditida</taxon>
        <taxon>Rhabditina</taxon>
        <taxon>Diplogasteromorpha</taxon>
        <taxon>Diplogasteroidea</taxon>
        <taxon>Neodiplogasteridae</taxon>
        <taxon>Pristionchus</taxon>
    </lineage>
</organism>
<dbReference type="EnsemblMetazoa" id="PPA37671.1">
    <property type="protein sequence ID" value="PPA37671.1"/>
    <property type="gene ID" value="WBGene00276040"/>
</dbReference>
<accession>A0A2A6BBS2</accession>
<dbReference type="OrthoDB" id="5806674at2759"/>